<name>A0A0W0Y622_9GAMM</name>
<protein>
    <submittedName>
        <fullName evidence="3">Phospholipase/lecithinase/hemolysin</fullName>
    </submittedName>
</protein>
<dbReference type="Gene3D" id="3.40.50.1110">
    <property type="entry name" value="SGNH hydrolase"/>
    <property type="match status" value="1"/>
</dbReference>
<dbReference type="Proteomes" id="UP000054618">
    <property type="component" value="Unassembled WGS sequence"/>
</dbReference>
<evidence type="ECO:0000256" key="1">
    <source>
        <dbReference type="ARBA" id="ARBA00022729"/>
    </source>
</evidence>
<dbReference type="InterPro" id="IPR050592">
    <property type="entry name" value="GDSL_lipolytic_enzyme"/>
</dbReference>
<dbReference type="STRING" id="45073.Lqui_0978"/>
<dbReference type="PANTHER" id="PTHR45642">
    <property type="entry name" value="GDSL ESTERASE/LIPASE EXL3"/>
    <property type="match status" value="1"/>
</dbReference>
<comment type="caution">
    <text evidence="3">The sequence shown here is derived from an EMBL/GenBank/DDBJ whole genome shotgun (WGS) entry which is preliminary data.</text>
</comment>
<feature type="chain" id="PRO_5006917261" evidence="2">
    <location>
        <begin position="25"/>
        <end position="433"/>
    </location>
</feature>
<gene>
    <name evidence="3" type="ORF">Lqui_0978</name>
</gene>
<reference evidence="3 4" key="1">
    <citation type="submission" date="2015-11" db="EMBL/GenBank/DDBJ databases">
        <title>Genomic analysis of 38 Legionella species identifies large and diverse effector repertoires.</title>
        <authorList>
            <person name="Burstein D."/>
            <person name="Amaro F."/>
            <person name="Zusman T."/>
            <person name="Lifshitz Z."/>
            <person name="Cohen O."/>
            <person name="Gilbert J.A."/>
            <person name="Pupko T."/>
            <person name="Shuman H.A."/>
            <person name="Segal G."/>
        </authorList>
    </citation>
    <scope>NUCLEOTIDE SEQUENCE [LARGE SCALE GENOMIC DNA]</scope>
    <source>
        <strain evidence="3 4">CDC#1442-AUS-E</strain>
    </source>
</reference>
<dbReference type="CDD" id="cd01846">
    <property type="entry name" value="fatty_acyltransferase_like"/>
    <property type="match status" value="1"/>
</dbReference>
<dbReference type="GO" id="GO:0016298">
    <property type="term" value="F:lipase activity"/>
    <property type="evidence" value="ECO:0007669"/>
    <property type="project" value="InterPro"/>
</dbReference>
<keyword evidence="4" id="KW-1185">Reference proteome</keyword>
<dbReference type="AlphaFoldDB" id="A0A0W0Y622"/>
<dbReference type="InterPro" id="IPR001087">
    <property type="entry name" value="GDSL"/>
</dbReference>
<dbReference type="EMBL" id="LNYS01000006">
    <property type="protein sequence ID" value="KTD52134.1"/>
    <property type="molecule type" value="Genomic_DNA"/>
</dbReference>
<dbReference type="SUPFAM" id="SSF52266">
    <property type="entry name" value="SGNH hydrolase"/>
    <property type="match status" value="1"/>
</dbReference>
<keyword evidence="1 2" id="KW-0732">Signal</keyword>
<sequence>MPNCTRMCRFLFVIMLWLPFGLSAAPAVKAMVIFGDSLSDTGNTTHLLKALRQDEHPAFLVKPLKVFVINKMTEFANDYYVPQMVLDSGIELVTHFFDEDLAPLLANLIGKVRQVPVLPGDPYWQHHFSNGRIWSEYLAPMLNVDREDLRVFDDQAFGGSWAVSYDYQLTVWNLIRHPINTLKTLVVGKLIPPSLGLTIQSYLLVHERLDSQTIYFVFSGANDYVNVLKFEDNYNPAVMNSYIDNVLDGLGSGVKKLVSAGATHIVVIGLPEIGHIPKFNRTYDRPVLNNAIQQHNERLALRVEEWRLIMPQADFLFIPVQSYFEKALNNPEQFGLNNTMDACIDIKLPMFHTLAGSPFAGNYVLEYLQVLHYRDSNFAAGDKNYHVCDNPDAYLFWDELHPTTRVHRYLAYEICEAMKEHGYRTQCQTPTNL</sequence>
<dbReference type="OrthoDB" id="5292073at2"/>
<dbReference type="InterPro" id="IPR036514">
    <property type="entry name" value="SGNH_hydro_sf"/>
</dbReference>
<accession>A0A0W0Y622</accession>
<feature type="signal peptide" evidence="2">
    <location>
        <begin position="1"/>
        <end position="24"/>
    </location>
</feature>
<dbReference type="InterPro" id="IPR008265">
    <property type="entry name" value="Lipase_GDSL_AS"/>
</dbReference>
<proteinExistence type="predicted"/>
<dbReference type="NCBIfam" id="NF045907">
    <property type="entry name" value="LplActasePlaCLeg"/>
    <property type="match status" value="1"/>
</dbReference>
<dbReference type="GO" id="GO:0006629">
    <property type="term" value="P:lipid metabolic process"/>
    <property type="evidence" value="ECO:0007669"/>
    <property type="project" value="InterPro"/>
</dbReference>
<dbReference type="PROSITE" id="PS01098">
    <property type="entry name" value="LIPASE_GDSL_SER"/>
    <property type="match status" value="1"/>
</dbReference>
<evidence type="ECO:0000313" key="3">
    <source>
        <dbReference type="EMBL" id="KTD52134.1"/>
    </source>
</evidence>
<dbReference type="RefSeq" id="WP_058507066.1">
    <property type="nucleotide sequence ID" value="NZ_CAAAIK010000006.1"/>
</dbReference>
<dbReference type="PANTHER" id="PTHR45642:SF139">
    <property type="entry name" value="SGNH HYDROLASE-TYPE ESTERASE DOMAIN-CONTAINING PROTEIN"/>
    <property type="match status" value="1"/>
</dbReference>
<organism evidence="3 4">
    <name type="scientific">Legionella quinlivanii</name>
    <dbReference type="NCBI Taxonomy" id="45073"/>
    <lineage>
        <taxon>Bacteria</taxon>
        <taxon>Pseudomonadati</taxon>
        <taxon>Pseudomonadota</taxon>
        <taxon>Gammaproteobacteria</taxon>
        <taxon>Legionellales</taxon>
        <taxon>Legionellaceae</taxon>
        <taxon>Legionella</taxon>
    </lineage>
</organism>
<dbReference type="PATRIC" id="fig|45073.5.peg.1032"/>
<evidence type="ECO:0000313" key="4">
    <source>
        <dbReference type="Proteomes" id="UP000054618"/>
    </source>
</evidence>
<dbReference type="Pfam" id="PF00657">
    <property type="entry name" value="Lipase_GDSL"/>
    <property type="match status" value="1"/>
</dbReference>
<evidence type="ECO:0000256" key="2">
    <source>
        <dbReference type="SAM" id="SignalP"/>
    </source>
</evidence>